<dbReference type="GO" id="GO:0005524">
    <property type="term" value="F:ATP binding"/>
    <property type="evidence" value="ECO:0007669"/>
    <property type="project" value="UniProtKB-UniRule"/>
</dbReference>
<dbReference type="AlphaFoldDB" id="A0AA96WDJ1"/>
<dbReference type="PROSITE" id="PS00108">
    <property type="entry name" value="PROTEIN_KINASE_ST"/>
    <property type="match status" value="1"/>
</dbReference>
<dbReference type="InterPro" id="IPR008271">
    <property type="entry name" value="Ser/Thr_kinase_AS"/>
</dbReference>
<evidence type="ECO:0000256" key="2">
    <source>
        <dbReference type="ARBA" id="ARBA00022741"/>
    </source>
</evidence>
<feature type="region of interest" description="Disordered" evidence="6">
    <location>
        <begin position="275"/>
        <end position="365"/>
    </location>
</feature>
<dbReference type="CDD" id="cd14014">
    <property type="entry name" value="STKc_PknB_like"/>
    <property type="match status" value="1"/>
</dbReference>
<feature type="region of interest" description="Disordered" evidence="6">
    <location>
        <begin position="396"/>
        <end position="532"/>
    </location>
</feature>
<feature type="binding site" evidence="5">
    <location>
        <position position="43"/>
    </location>
    <ligand>
        <name>ATP</name>
        <dbReference type="ChEBI" id="CHEBI:30616"/>
    </ligand>
</feature>
<dbReference type="InterPro" id="IPR017441">
    <property type="entry name" value="Protein_kinase_ATP_BS"/>
</dbReference>
<dbReference type="PROSITE" id="PS00107">
    <property type="entry name" value="PROTEIN_KINASE_ATP"/>
    <property type="match status" value="1"/>
</dbReference>
<dbReference type="InterPro" id="IPR000719">
    <property type="entry name" value="Prot_kinase_dom"/>
</dbReference>
<dbReference type="InterPro" id="IPR011009">
    <property type="entry name" value="Kinase-like_dom_sf"/>
</dbReference>
<dbReference type="Gene3D" id="1.10.510.10">
    <property type="entry name" value="Transferase(Phosphotransferase) domain 1"/>
    <property type="match status" value="1"/>
</dbReference>
<evidence type="ECO:0000256" key="3">
    <source>
        <dbReference type="ARBA" id="ARBA00022777"/>
    </source>
</evidence>
<keyword evidence="2 5" id="KW-0547">Nucleotide-binding</keyword>
<dbReference type="PANTHER" id="PTHR43289">
    <property type="entry name" value="MITOGEN-ACTIVATED PROTEIN KINASE KINASE KINASE 20-RELATED"/>
    <property type="match status" value="1"/>
</dbReference>
<feature type="compositionally biased region" description="Acidic residues" evidence="6">
    <location>
        <begin position="462"/>
        <end position="473"/>
    </location>
</feature>
<keyword evidence="1" id="KW-0808">Transferase</keyword>
<dbReference type="SUPFAM" id="SSF56112">
    <property type="entry name" value="Protein kinase-like (PK-like)"/>
    <property type="match status" value="1"/>
</dbReference>
<evidence type="ECO:0000256" key="6">
    <source>
        <dbReference type="SAM" id="MobiDB-lite"/>
    </source>
</evidence>
<reference evidence="9" key="1">
    <citation type="submission" date="2020-05" db="EMBL/GenBank/DDBJ databases">
        <authorList>
            <person name="Zhu T."/>
            <person name="Keshari N."/>
            <person name="Lu X."/>
        </authorList>
    </citation>
    <scope>NUCLEOTIDE SEQUENCE</scope>
    <source>
        <strain evidence="9">NK1-12</strain>
    </source>
</reference>
<evidence type="ECO:0000259" key="8">
    <source>
        <dbReference type="PROSITE" id="PS50011"/>
    </source>
</evidence>
<dbReference type="EMBL" id="CP053586">
    <property type="protein sequence ID" value="WNZ24262.1"/>
    <property type="molecule type" value="Genomic_DNA"/>
</dbReference>
<dbReference type="PANTHER" id="PTHR43289:SF34">
    <property type="entry name" value="SERINE_THREONINE-PROTEIN KINASE YBDM-RELATED"/>
    <property type="match status" value="1"/>
</dbReference>
<organism evidence="9">
    <name type="scientific">Leptolyngbya sp. NK1-12</name>
    <dbReference type="NCBI Taxonomy" id="2547451"/>
    <lineage>
        <taxon>Bacteria</taxon>
        <taxon>Bacillati</taxon>
        <taxon>Cyanobacteriota</taxon>
        <taxon>Cyanophyceae</taxon>
        <taxon>Leptolyngbyales</taxon>
        <taxon>Leptolyngbyaceae</taxon>
        <taxon>Leptolyngbya group</taxon>
        <taxon>Leptolyngbya</taxon>
    </lineage>
</organism>
<feature type="compositionally biased region" description="Low complexity" evidence="6">
    <location>
        <begin position="429"/>
        <end position="456"/>
    </location>
</feature>
<dbReference type="RefSeq" id="WP_316429986.1">
    <property type="nucleotide sequence ID" value="NZ_CP053586.1"/>
</dbReference>
<dbReference type="Gene3D" id="3.30.200.20">
    <property type="entry name" value="Phosphorylase Kinase, domain 1"/>
    <property type="match status" value="1"/>
</dbReference>
<keyword evidence="4 5" id="KW-0067">ATP-binding</keyword>
<dbReference type="SMART" id="SM00220">
    <property type="entry name" value="S_TKc"/>
    <property type="match status" value="1"/>
</dbReference>
<dbReference type="PROSITE" id="PS50011">
    <property type="entry name" value="PROTEIN_KINASE_DOM"/>
    <property type="match status" value="1"/>
</dbReference>
<keyword evidence="7" id="KW-0812">Transmembrane</keyword>
<keyword evidence="3 9" id="KW-0418">Kinase</keyword>
<accession>A0AA96WDJ1</accession>
<name>A0AA96WDJ1_9CYAN</name>
<feature type="domain" description="Protein kinase" evidence="8">
    <location>
        <begin position="14"/>
        <end position="274"/>
    </location>
</feature>
<dbReference type="Pfam" id="PF00069">
    <property type="entry name" value="Pkinase"/>
    <property type="match status" value="1"/>
</dbReference>
<feature type="compositionally biased region" description="Basic and acidic residues" evidence="6">
    <location>
        <begin position="507"/>
        <end position="532"/>
    </location>
</feature>
<evidence type="ECO:0000256" key="5">
    <source>
        <dbReference type="PROSITE-ProRule" id="PRU10141"/>
    </source>
</evidence>
<feature type="compositionally biased region" description="Low complexity" evidence="6">
    <location>
        <begin position="474"/>
        <end position="483"/>
    </location>
</feature>
<feature type="compositionally biased region" description="Low complexity" evidence="6">
    <location>
        <begin position="286"/>
        <end position="297"/>
    </location>
</feature>
<keyword evidence="7" id="KW-0472">Membrane</keyword>
<evidence type="ECO:0000256" key="1">
    <source>
        <dbReference type="ARBA" id="ARBA00022679"/>
    </source>
</evidence>
<dbReference type="GO" id="GO:0004674">
    <property type="term" value="F:protein serine/threonine kinase activity"/>
    <property type="evidence" value="ECO:0007669"/>
    <property type="project" value="TreeGrafter"/>
</dbReference>
<feature type="transmembrane region" description="Helical" evidence="7">
    <location>
        <begin position="373"/>
        <end position="392"/>
    </location>
</feature>
<gene>
    <name evidence="9" type="ORF">HJG54_16300</name>
</gene>
<proteinExistence type="predicted"/>
<feature type="compositionally biased region" description="Low complexity" evidence="6">
    <location>
        <begin position="497"/>
        <end position="506"/>
    </location>
</feature>
<feature type="compositionally biased region" description="Basic and acidic residues" evidence="6">
    <location>
        <begin position="416"/>
        <end position="426"/>
    </location>
</feature>
<sequence length="532" mass="58549">MNTLLGKTLQGGKYTLDQLLGQGGFGVTFRATHHYLGQPVVIKTLNLVNQNHPQFSKMEQQFHDEARRLALCVHPNIVRVNDFFIEDDVPYLVMDYIPGQTLEQIVFPNHPLPEEIAVHYIRQIGAALEVVHQNGLLHRDVKPQNIILRQGTQEVILIDFGIAREFTDGKTQTHTSLISEGYAPIEQYVMQERRTPATDVYGLAATLYALLTAQVPIASILRDRRPMPAPRDLQPQLSAAVNQAVMRGMAVEARYRPSTVSNWLALLPEASPDLPPIASPNSGRRSSTSTAATVAVSPRYSSGPFRRQPRSLPQPVIPPPQVNPAKANRSKNKNRVKNSHSNSDQADYIVLPAPDPSAPTAPPPGHKPWRGGLVFGLLTIAAVAGIAVYAVLSPTEGSQPDQEELAPAPETIDNIPRSRDRDRNEPEFPLNSPSPLETLEPSPEAIESSPEAVEAEPSPPAEETDSTSEDSTDSAEPTESTEPIDAPPPAVAPPPRQGNRNRPNQTPEEKKQDKQRLLPNNLRRELEERGRR</sequence>
<feature type="compositionally biased region" description="Basic residues" evidence="6">
    <location>
        <begin position="328"/>
        <end position="338"/>
    </location>
</feature>
<protein>
    <submittedName>
        <fullName evidence="9">Protein kinase</fullName>
    </submittedName>
</protein>
<evidence type="ECO:0000256" key="7">
    <source>
        <dbReference type="SAM" id="Phobius"/>
    </source>
</evidence>
<keyword evidence="7" id="KW-1133">Transmembrane helix</keyword>
<feature type="compositionally biased region" description="Pro residues" evidence="6">
    <location>
        <begin position="485"/>
        <end position="496"/>
    </location>
</feature>
<evidence type="ECO:0000313" key="9">
    <source>
        <dbReference type="EMBL" id="WNZ24262.1"/>
    </source>
</evidence>
<evidence type="ECO:0000256" key="4">
    <source>
        <dbReference type="ARBA" id="ARBA00022840"/>
    </source>
</evidence>
<feature type="compositionally biased region" description="Pro residues" evidence="6">
    <location>
        <begin position="353"/>
        <end position="365"/>
    </location>
</feature>